<accession>A0A8H2WWX1</accession>
<dbReference type="EMBL" id="CAJMWW010000051">
    <property type="protein sequence ID" value="CAE6405301.1"/>
    <property type="molecule type" value="Genomic_DNA"/>
</dbReference>
<dbReference type="PANTHER" id="PTHR33589:SF3">
    <property type="entry name" value="ZYMOGEN GRANULE MEMBRANE PROTEIN 16-LIKE"/>
    <property type="match status" value="1"/>
</dbReference>
<dbReference type="InterPro" id="IPR052321">
    <property type="entry name" value="PolyBind_ProtTraffic"/>
</dbReference>
<dbReference type="Gene3D" id="2.100.10.30">
    <property type="entry name" value="Jacalin-like lectin domain"/>
    <property type="match status" value="2"/>
</dbReference>
<protein>
    <recommendedName>
        <fullName evidence="3">Jacalin-type lectin domain-containing protein</fullName>
    </recommendedName>
</protein>
<keyword evidence="1" id="KW-0732">Signal</keyword>
<evidence type="ECO:0000313" key="4">
    <source>
        <dbReference type="EMBL" id="CAE6405301.1"/>
    </source>
</evidence>
<proteinExistence type="predicted"/>
<evidence type="ECO:0000259" key="3">
    <source>
        <dbReference type="PROSITE" id="PS51752"/>
    </source>
</evidence>
<sequence>MNTTQTTDTDTGNNNDNNTSFSLVSVNSTNSYGQILKNNRWLCGFRVNNMDGPQGLTQQVASYIDGAAPLVEETNDILTGVITTHNKRESNYVHHGWSTGAITTISPWTSSRIYTANRQSPGGNWITRRILAQRLRVRVFLEDLAPVPEFEAAIKEALSRSTRFEKFQEVYRSLERWGDVVPLEIDMGYSLSFTDTEGNFAQVTFLFSILCCFAVNSHARNAYFQLPAATLNNPTSLSTIKAANIIRKGANINMGWDEGTWATMEIPAIEWRPIRIITVAPTLSLLSNDIQTRLADLHNERLSYVPPLTIDPIGWPCIIHDGTNHTSRTISEVGIRSGDHIVALSVTYLDGVTWRGGGHGGNEQTFTLTEGEHIIEMLTCTDDGWLRAIQFITNKGRCSAIYGKLDGTPAISRSEGGVLVGFTISTKLHHQVDLGYWMTGVNGIWRHDLIPRAPKENDVYSEYIGAKNQRGKGFNDRALVGNSSSIYITCVEIRAIGAIHSIEIYRICIPEKLTYTDAEDGKNRKFKTPRHGELPAPCSRFELETGEHIVSITGKYDDNWLTQLCFGTNLGRASDVYGSGGGQSFSVRAPLGENGRSMRLQYVIGRCGAGLNAIIFAWTTGLP</sequence>
<dbReference type="PANTHER" id="PTHR33589">
    <property type="entry name" value="OS11G0524900 PROTEIN"/>
    <property type="match status" value="1"/>
</dbReference>
<keyword evidence="2" id="KW-0430">Lectin</keyword>
<comment type="caution">
    <text evidence="4">The sequence shown here is derived from an EMBL/GenBank/DDBJ whole genome shotgun (WGS) entry which is preliminary data.</text>
</comment>
<dbReference type="InterPro" id="IPR054586">
    <property type="entry name" value="MACPF_1_fungal"/>
</dbReference>
<dbReference type="SUPFAM" id="SSF51101">
    <property type="entry name" value="Mannose-binding lectins"/>
    <property type="match status" value="2"/>
</dbReference>
<dbReference type="InterPro" id="IPR001229">
    <property type="entry name" value="Jacalin-like_lectin_dom"/>
</dbReference>
<evidence type="ECO:0000256" key="2">
    <source>
        <dbReference type="ARBA" id="ARBA00022734"/>
    </source>
</evidence>
<reference evidence="4" key="1">
    <citation type="submission" date="2021-01" db="EMBL/GenBank/DDBJ databases">
        <authorList>
            <person name="Kaushik A."/>
        </authorList>
    </citation>
    <scope>NUCLEOTIDE SEQUENCE</scope>
    <source>
        <strain evidence="4">AG3-T5</strain>
    </source>
</reference>
<evidence type="ECO:0000313" key="5">
    <source>
        <dbReference type="Proteomes" id="UP000663841"/>
    </source>
</evidence>
<dbReference type="GO" id="GO:0030246">
    <property type="term" value="F:carbohydrate binding"/>
    <property type="evidence" value="ECO:0007669"/>
    <property type="project" value="UniProtKB-KW"/>
</dbReference>
<feature type="domain" description="Jacalin-type lectin" evidence="3">
    <location>
        <begin position="458"/>
        <end position="620"/>
    </location>
</feature>
<dbReference type="Proteomes" id="UP000663841">
    <property type="component" value="Unassembled WGS sequence"/>
</dbReference>
<dbReference type="InterPro" id="IPR036404">
    <property type="entry name" value="Jacalin-like_lectin_dom_sf"/>
</dbReference>
<dbReference type="PROSITE" id="PS51752">
    <property type="entry name" value="JACALIN_LECTIN"/>
    <property type="match status" value="2"/>
</dbReference>
<evidence type="ECO:0000256" key="1">
    <source>
        <dbReference type="ARBA" id="ARBA00022729"/>
    </source>
</evidence>
<dbReference type="Pfam" id="PF01419">
    <property type="entry name" value="Jacalin"/>
    <property type="match status" value="2"/>
</dbReference>
<name>A0A8H2WWX1_9AGAM</name>
<gene>
    <name evidence="4" type="ORF">RDB_LOCUS13166</name>
</gene>
<dbReference type="Pfam" id="PF22693">
    <property type="entry name" value="MACPF_1"/>
    <property type="match status" value="1"/>
</dbReference>
<feature type="domain" description="Jacalin-type lectin" evidence="3">
    <location>
        <begin position="307"/>
        <end position="439"/>
    </location>
</feature>
<dbReference type="SMART" id="SM00915">
    <property type="entry name" value="Jacalin"/>
    <property type="match status" value="2"/>
</dbReference>
<dbReference type="AlphaFoldDB" id="A0A8H2WWX1"/>
<organism evidence="4 5">
    <name type="scientific">Rhizoctonia solani</name>
    <dbReference type="NCBI Taxonomy" id="456999"/>
    <lineage>
        <taxon>Eukaryota</taxon>
        <taxon>Fungi</taxon>
        <taxon>Dikarya</taxon>
        <taxon>Basidiomycota</taxon>
        <taxon>Agaricomycotina</taxon>
        <taxon>Agaricomycetes</taxon>
        <taxon>Cantharellales</taxon>
        <taxon>Ceratobasidiaceae</taxon>
        <taxon>Rhizoctonia</taxon>
    </lineage>
</organism>